<name>A0ACD4CX48_9HYPH</name>
<evidence type="ECO:0000313" key="2">
    <source>
        <dbReference type="Proteomes" id="UP001061991"/>
    </source>
</evidence>
<dbReference type="EMBL" id="CP104971">
    <property type="protein sequence ID" value="UXN58126.1"/>
    <property type="molecule type" value="Genomic_DNA"/>
</dbReference>
<keyword evidence="2" id="KW-1185">Reference proteome</keyword>
<reference evidence="1" key="1">
    <citation type="submission" date="2022-09" db="EMBL/GenBank/DDBJ databases">
        <title>Interaction between co-microsymbionts with complementary sets of symbiotic genes in legume-rhizobium systems.</title>
        <authorList>
            <person name="Safronova V."/>
            <person name="Sazanova A."/>
            <person name="Afonin A."/>
            <person name="Chirak E."/>
        </authorList>
    </citation>
    <scope>NUCLEOTIDE SEQUENCE</scope>
    <source>
        <strain evidence="1">A18/3m</strain>
    </source>
</reference>
<gene>
    <name evidence="1" type="ORF">N8E88_04690</name>
</gene>
<protein>
    <submittedName>
        <fullName evidence="1">DUF3788 domain-containing protein</fullName>
    </submittedName>
</protein>
<organism evidence="1 2">
    <name type="scientific">Phyllobacterium zundukense</name>
    <dbReference type="NCBI Taxonomy" id="1867719"/>
    <lineage>
        <taxon>Bacteria</taxon>
        <taxon>Pseudomonadati</taxon>
        <taxon>Pseudomonadota</taxon>
        <taxon>Alphaproteobacteria</taxon>
        <taxon>Hyphomicrobiales</taxon>
        <taxon>Phyllobacteriaceae</taxon>
        <taxon>Phyllobacterium</taxon>
    </lineage>
</organism>
<sequence length="155" mass="17895">MILSNSTPSQVGDRIAGRSAPPDDSAVRDWLGPEAFGHWTELRTWIDEFYPGVFAPDWLYGGKNRGWSLRYKKTKAFTTLVPEYRRFSAVVVMGGAEREKFEERRYVWRPQLVRLYDEAKTYIDGKWLTLAISSADDLHDVTELLTMKRPPLPRG</sequence>
<evidence type="ECO:0000313" key="1">
    <source>
        <dbReference type="EMBL" id="UXN58126.1"/>
    </source>
</evidence>
<dbReference type="Proteomes" id="UP001061991">
    <property type="component" value="Plasmid p_unnamed2"/>
</dbReference>
<keyword evidence="1" id="KW-0614">Plasmid</keyword>
<accession>A0ACD4CX48</accession>
<proteinExistence type="predicted"/>
<geneLocation type="plasmid" evidence="1 2">
    <name>p_unnamed2</name>
</geneLocation>